<organism evidence="1 2">
    <name type="scientific">Cardiocondyla obscurior</name>
    <dbReference type="NCBI Taxonomy" id="286306"/>
    <lineage>
        <taxon>Eukaryota</taxon>
        <taxon>Metazoa</taxon>
        <taxon>Ecdysozoa</taxon>
        <taxon>Arthropoda</taxon>
        <taxon>Hexapoda</taxon>
        <taxon>Insecta</taxon>
        <taxon>Pterygota</taxon>
        <taxon>Neoptera</taxon>
        <taxon>Endopterygota</taxon>
        <taxon>Hymenoptera</taxon>
        <taxon>Apocrita</taxon>
        <taxon>Aculeata</taxon>
        <taxon>Formicoidea</taxon>
        <taxon>Formicidae</taxon>
        <taxon>Myrmicinae</taxon>
        <taxon>Cardiocondyla</taxon>
    </lineage>
</organism>
<accession>A0AAW2ENG0</accession>
<proteinExistence type="predicted"/>
<sequence>MASLPFSSVLKKQRKRASFILLGIALHLDKCNTAGRMHRWINFRRYNTARGQTPGEMKCRMGSFMRAIKKGCWRPSRKPRKLRKSKIHRWHSKVVAASARNINRHKYITRRRATFRGTPRRKLRDAVARSAPTR</sequence>
<evidence type="ECO:0000313" key="2">
    <source>
        <dbReference type="Proteomes" id="UP001430953"/>
    </source>
</evidence>
<gene>
    <name evidence="1" type="ORF">PUN28_017327</name>
</gene>
<dbReference type="AlphaFoldDB" id="A0AAW2ENG0"/>
<reference evidence="1 2" key="1">
    <citation type="submission" date="2023-03" db="EMBL/GenBank/DDBJ databases">
        <title>High recombination rates correlate with genetic variation in Cardiocondyla obscurior ants.</title>
        <authorList>
            <person name="Errbii M."/>
        </authorList>
    </citation>
    <scope>NUCLEOTIDE SEQUENCE [LARGE SCALE GENOMIC DNA]</scope>
    <source>
        <strain evidence="1">Alpha-2009</strain>
        <tissue evidence="1">Whole body</tissue>
    </source>
</reference>
<dbReference type="EMBL" id="JADYXP020000020">
    <property type="protein sequence ID" value="KAL0104530.1"/>
    <property type="molecule type" value="Genomic_DNA"/>
</dbReference>
<protein>
    <submittedName>
        <fullName evidence="1">Uncharacterized protein</fullName>
    </submittedName>
</protein>
<dbReference type="Proteomes" id="UP001430953">
    <property type="component" value="Unassembled WGS sequence"/>
</dbReference>
<keyword evidence="2" id="KW-1185">Reference proteome</keyword>
<evidence type="ECO:0000313" key="1">
    <source>
        <dbReference type="EMBL" id="KAL0104530.1"/>
    </source>
</evidence>
<comment type="caution">
    <text evidence="1">The sequence shown here is derived from an EMBL/GenBank/DDBJ whole genome shotgun (WGS) entry which is preliminary data.</text>
</comment>
<name>A0AAW2ENG0_9HYME</name>